<keyword evidence="3" id="KW-1185">Reference proteome</keyword>
<sequence>MIFKFPSDSTTTPTHFPTSLLLLLLPLLCLRESLLDHREHPATLITGSPVFSRACHLYLNYTTVAADLSRGLITGRRMHRRLRRGANVSIGRVIPSPSRRWPSLSLSTALIASLSLRVNLHAPSLHLISSRLLASPNRSPLRRHYLRPPVPPPFI</sequence>
<feature type="signal peptide" evidence="1">
    <location>
        <begin position="1"/>
        <end position="35"/>
    </location>
</feature>
<keyword evidence="1" id="KW-0732">Signal</keyword>
<proteinExistence type="predicted"/>
<name>A0A5B7JUC5_PORTR</name>
<gene>
    <name evidence="2" type="ORF">E2C01_091973</name>
</gene>
<evidence type="ECO:0000256" key="1">
    <source>
        <dbReference type="SAM" id="SignalP"/>
    </source>
</evidence>
<feature type="chain" id="PRO_5022827997" evidence="1">
    <location>
        <begin position="36"/>
        <end position="155"/>
    </location>
</feature>
<organism evidence="2 3">
    <name type="scientific">Portunus trituberculatus</name>
    <name type="common">Swimming crab</name>
    <name type="synonym">Neptunus trituberculatus</name>
    <dbReference type="NCBI Taxonomy" id="210409"/>
    <lineage>
        <taxon>Eukaryota</taxon>
        <taxon>Metazoa</taxon>
        <taxon>Ecdysozoa</taxon>
        <taxon>Arthropoda</taxon>
        <taxon>Crustacea</taxon>
        <taxon>Multicrustacea</taxon>
        <taxon>Malacostraca</taxon>
        <taxon>Eumalacostraca</taxon>
        <taxon>Eucarida</taxon>
        <taxon>Decapoda</taxon>
        <taxon>Pleocyemata</taxon>
        <taxon>Brachyura</taxon>
        <taxon>Eubrachyura</taxon>
        <taxon>Portunoidea</taxon>
        <taxon>Portunidae</taxon>
        <taxon>Portuninae</taxon>
        <taxon>Portunus</taxon>
    </lineage>
</organism>
<comment type="caution">
    <text evidence="2">The sequence shown here is derived from an EMBL/GenBank/DDBJ whole genome shotgun (WGS) entry which is preliminary data.</text>
</comment>
<reference evidence="2 3" key="1">
    <citation type="submission" date="2019-05" db="EMBL/GenBank/DDBJ databases">
        <title>Another draft genome of Portunus trituberculatus and its Hox gene families provides insights of decapod evolution.</title>
        <authorList>
            <person name="Jeong J.-H."/>
            <person name="Song I."/>
            <person name="Kim S."/>
            <person name="Choi T."/>
            <person name="Kim D."/>
            <person name="Ryu S."/>
            <person name="Kim W."/>
        </authorList>
    </citation>
    <scope>NUCLEOTIDE SEQUENCE [LARGE SCALE GENOMIC DNA]</scope>
    <source>
        <tissue evidence="2">Muscle</tissue>
    </source>
</reference>
<dbReference type="Proteomes" id="UP000324222">
    <property type="component" value="Unassembled WGS sequence"/>
</dbReference>
<accession>A0A5B7JUC5</accession>
<protein>
    <submittedName>
        <fullName evidence="2">Uncharacterized protein</fullName>
    </submittedName>
</protein>
<evidence type="ECO:0000313" key="3">
    <source>
        <dbReference type="Proteomes" id="UP000324222"/>
    </source>
</evidence>
<dbReference type="AlphaFoldDB" id="A0A5B7JUC5"/>
<evidence type="ECO:0000313" key="2">
    <source>
        <dbReference type="EMBL" id="MPC96698.1"/>
    </source>
</evidence>
<dbReference type="EMBL" id="VSRR010106983">
    <property type="protein sequence ID" value="MPC96698.1"/>
    <property type="molecule type" value="Genomic_DNA"/>
</dbReference>